<dbReference type="PANTHER" id="PTHR11358:SF26">
    <property type="entry name" value="GUANIDINO ACID HYDROLASE, MITOCHONDRIAL"/>
    <property type="match status" value="1"/>
</dbReference>
<dbReference type="EMBL" id="CP003360">
    <property type="protein sequence ID" value="AFM26526.1"/>
    <property type="molecule type" value="Genomic_DNA"/>
</dbReference>
<dbReference type="KEGG" id="dti:Desti_3884"/>
<dbReference type="eggNOG" id="COG0010">
    <property type="taxonomic scope" value="Bacteria"/>
</dbReference>
<dbReference type="PIRSF" id="PIRSF036979">
    <property type="entry name" value="Arginase"/>
    <property type="match status" value="1"/>
</dbReference>
<keyword evidence="3" id="KW-0378">Hydrolase</keyword>
<keyword evidence="2 4" id="KW-0479">Metal-binding</keyword>
<evidence type="ECO:0000256" key="2">
    <source>
        <dbReference type="ARBA" id="ARBA00022723"/>
    </source>
</evidence>
<dbReference type="STRING" id="706587.Desti_3884"/>
<dbReference type="PATRIC" id="fig|706587.4.peg.4410"/>
<dbReference type="Gene3D" id="3.40.800.10">
    <property type="entry name" value="Ureohydrolase domain"/>
    <property type="match status" value="1"/>
</dbReference>
<feature type="binding site" evidence="4">
    <location>
        <position position="130"/>
    </location>
    <ligand>
        <name>Mn(2+)</name>
        <dbReference type="ChEBI" id="CHEBI:29035"/>
        <label>1</label>
    </ligand>
</feature>
<keyword evidence="6" id="KW-1185">Reference proteome</keyword>
<feature type="binding site" evidence="4">
    <location>
        <position position="209"/>
    </location>
    <ligand>
        <name>Mn(2+)</name>
        <dbReference type="ChEBI" id="CHEBI:29035"/>
        <label>1</label>
    </ligand>
</feature>
<gene>
    <name evidence="5" type="ordered locus">Desti_3884</name>
</gene>
<dbReference type="CDD" id="cd11593">
    <property type="entry name" value="Agmatinase-like_2"/>
    <property type="match status" value="1"/>
</dbReference>
<feature type="binding site" evidence="4">
    <location>
        <position position="134"/>
    </location>
    <ligand>
        <name>Mn(2+)</name>
        <dbReference type="ChEBI" id="CHEBI:29035"/>
        <label>1</label>
    </ligand>
</feature>
<organism evidence="5 6">
    <name type="scientific">Desulfomonile tiedjei (strain ATCC 49306 / DSM 6799 / DCB-1)</name>
    <dbReference type="NCBI Taxonomy" id="706587"/>
    <lineage>
        <taxon>Bacteria</taxon>
        <taxon>Pseudomonadati</taxon>
        <taxon>Thermodesulfobacteriota</taxon>
        <taxon>Desulfomonilia</taxon>
        <taxon>Desulfomonilales</taxon>
        <taxon>Desulfomonilaceae</taxon>
        <taxon>Desulfomonile</taxon>
    </lineage>
</organism>
<feature type="binding site" evidence="4">
    <location>
        <position position="107"/>
    </location>
    <ligand>
        <name>Mn(2+)</name>
        <dbReference type="ChEBI" id="CHEBI:29035"/>
        <label>1</label>
    </ligand>
</feature>
<dbReference type="PANTHER" id="PTHR11358">
    <property type="entry name" value="ARGINASE/AGMATINASE"/>
    <property type="match status" value="1"/>
</dbReference>
<evidence type="ECO:0000313" key="5">
    <source>
        <dbReference type="EMBL" id="AFM26526.1"/>
    </source>
</evidence>
<evidence type="ECO:0000256" key="4">
    <source>
        <dbReference type="PIRSR" id="PIRSR036979-1"/>
    </source>
</evidence>
<evidence type="ECO:0000256" key="1">
    <source>
        <dbReference type="ARBA" id="ARBA00009227"/>
    </source>
</evidence>
<protein>
    <submittedName>
        <fullName evidence="5">Agmatinase</fullName>
    </submittedName>
</protein>
<dbReference type="InterPro" id="IPR006035">
    <property type="entry name" value="Ureohydrolase"/>
</dbReference>
<evidence type="ECO:0000313" key="6">
    <source>
        <dbReference type="Proteomes" id="UP000006055"/>
    </source>
</evidence>
<keyword evidence="4" id="KW-0464">Manganese</keyword>
<dbReference type="HOGENOM" id="CLU_039478_0_2_7"/>
<dbReference type="GO" id="GO:0046872">
    <property type="term" value="F:metal ion binding"/>
    <property type="evidence" value="ECO:0007669"/>
    <property type="project" value="UniProtKB-KW"/>
</dbReference>
<sequence>MHNVQFLASSAREVLPGRPAILGCPLDVTSTYRSGSDIAPNAIRRASDSIETYSPFLDMDLEDRPFSDLGDLDIAGQLLDSSLDLMEQAASTIHAKGGRLLALGGEHTITLPLVKSLHASFPDLVLIHADAHSDLRDEYEGRPINHATVIKRISEIIGADRLIQLGIRSGTREEFAWMHENGTLLTWDASSAKELAKRVAGRPVYFTLDLDVLDPSCLHATGNPEPGGWFYSDMERLFQALRKMRLIAADVVELNPQLDPSQVGTITASKIVRELLLILGTTGI</sequence>
<evidence type="ECO:0000256" key="3">
    <source>
        <dbReference type="ARBA" id="ARBA00022801"/>
    </source>
</evidence>
<feature type="binding site" evidence="4">
    <location>
        <position position="132"/>
    </location>
    <ligand>
        <name>Mn(2+)</name>
        <dbReference type="ChEBI" id="CHEBI:29035"/>
        <label>1</label>
    </ligand>
</feature>
<dbReference type="NCBIfam" id="TIGR01230">
    <property type="entry name" value="agmatinase"/>
    <property type="match status" value="1"/>
</dbReference>
<dbReference type="PROSITE" id="PS51409">
    <property type="entry name" value="ARGINASE_2"/>
    <property type="match status" value="1"/>
</dbReference>
<dbReference type="InterPro" id="IPR005925">
    <property type="entry name" value="Agmatinase-rel"/>
</dbReference>
<comment type="cofactor">
    <cofactor evidence="4">
        <name>Mn(2+)</name>
        <dbReference type="ChEBI" id="CHEBI:29035"/>
    </cofactor>
    <text evidence="4">Binds 2 manganese ions per subunit.</text>
</comment>
<dbReference type="Pfam" id="PF00491">
    <property type="entry name" value="Arginase"/>
    <property type="match status" value="1"/>
</dbReference>
<feature type="binding site" evidence="4">
    <location>
        <position position="211"/>
    </location>
    <ligand>
        <name>Mn(2+)</name>
        <dbReference type="ChEBI" id="CHEBI:29035"/>
        <label>1</label>
    </ligand>
</feature>
<dbReference type="OrthoDB" id="9789727at2"/>
<accession>I4CAD5</accession>
<dbReference type="RefSeq" id="WP_014811652.1">
    <property type="nucleotide sequence ID" value="NC_018025.1"/>
</dbReference>
<dbReference type="AlphaFoldDB" id="I4CAD5"/>
<reference evidence="6" key="1">
    <citation type="submission" date="2012-06" db="EMBL/GenBank/DDBJ databases">
        <title>Complete sequence of chromosome of Desulfomonile tiedjei DSM 6799.</title>
        <authorList>
            <person name="Lucas S."/>
            <person name="Copeland A."/>
            <person name="Lapidus A."/>
            <person name="Glavina del Rio T."/>
            <person name="Dalin E."/>
            <person name="Tice H."/>
            <person name="Bruce D."/>
            <person name="Goodwin L."/>
            <person name="Pitluck S."/>
            <person name="Peters L."/>
            <person name="Ovchinnikova G."/>
            <person name="Zeytun A."/>
            <person name="Lu M."/>
            <person name="Kyrpides N."/>
            <person name="Mavromatis K."/>
            <person name="Ivanova N."/>
            <person name="Brettin T."/>
            <person name="Detter J.C."/>
            <person name="Han C."/>
            <person name="Larimer F."/>
            <person name="Land M."/>
            <person name="Hauser L."/>
            <person name="Markowitz V."/>
            <person name="Cheng J.-F."/>
            <person name="Hugenholtz P."/>
            <person name="Woyke T."/>
            <person name="Wu D."/>
            <person name="Spring S."/>
            <person name="Schroeder M."/>
            <person name="Brambilla E."/>
            <person name="Klenk H.-P."/>
            <person name="Eisen J.A."/>
        </authorList>
    </citation>
    <scope>NUCLEOTIDE SEQUENCE [LARGE SCALE GENOMIC DNA]</scope>
    <source>
        <strain evidence="6">ATCC 49306 / DSM 6799 / DCB-1</strain>
    </source>
</reference>
<dbReference type="GO" id="GO:0033389">
    <property type="term" value="P:putrescine biosynthetic process from arginine, via agmatine"/>
    <property type="evidence" value="ECO:0007669"/>
    <property type="project" value="TreeGrafter"/>
</dbReference>
<dbReference type="Proteomes" id="UP000006055">
    <property type="component" value="Chromosome"/>
</dbReference>
<dbReference type="SUPFAM" id="SSF52768">
    <property type="entry name" value="Arginase/deacetylase"/>
    <property type="match status" value="1"/>
</dbReference>
<name>I4CAD5_DESTA</name>
<comment type="similarity">
    <text evidence="1">Belongs to the arginase family. Agmatinase subfamily.</text>
</comment>
<proteinExistence type="inferred from homology"/>
<dbReference type="GO" id="GO:0008783">
    <property type="term" value="F:agmatinase activity"/>
    <property type="evidence" value="ECO:0007669"/>
    <property type="project" value="TreeGrafter"/>
</dbReference>
<dbReference type="InterPro" id="IPR023696">
    <property type="entry name" value="Ureohydrolase_dom_sf"/>
</dbReference>